<evidence type="ECO:0000256" key="2">
    <source>
        <dbReference type="ARBA" id="ARBA00023015"/>
    </source>
</evidence>
<evidence type="ECO:0000313" key="8">
    <source>
        <dbReference type="Proteomes" id="UP000191612"/>
    </source>
</evidence>
<dbReference type="EMBL" id="MDYO01000011">
    <property type="protein sequence ID" value="OQD97833.1"/>
    <property type="molecule type" value="Genomic_DNA"/>
</dbReference>
<sequence>MGGPDPKRNSRVKFMRRSHTLKVKAHELAKLCGANVYLVINHQRGSFVYNSVDNRSWPPNDEKLEQQYPDMERSDFSQMESLQESSESDLCRLTRYCAARSEQFRLLEDLYRDKDPANVVADEEAFKAMSHEHDQDVRFDENVSVIFD</sequence>
<keyword evidence="8" id="KW-1185">Reference proteome</keyword>
<dbReference type="GO" id="GO:0005634">
    <property type="term" value="C:nucleus"/>
    <property type="evidence" value="ECO:0007669"/>
    <property type="project" value="UniProtKB-SubCell"/>
</dbReference>
<proteinExistence type="predicted"/>
<dbReference type="SUPFAM" id="SSF55455">
    <property type="entry name" value="SRF-like"/>
    <property type="match status" value="1"/>
</dbReference>
<dbReference type="GO" id="GO:0003677">
    <property type="term" value="F:DNA binding"/>
    <property type="evidence" value="ECO:0007669"/>
    <property type="project" value="UniProtKB-KW"/>
</dbReference>
<evidence type="ECO:0000256" key="1">
    <source>
        <dbReference type="ARBA" id="ARBA00004123"/>
    </source>
</evidence>
<organism evidence="7 8">
    <name type="scientific">Penicillium solitum</name>
    <dbReference type="NCBI Taxonomy" id="60172"/>
    <lineage>
        <taxon>Eukaryota</taxon>
        <taxon>Fungi</taxon>
        <taxon>Dikarya</taxon>
        <taxon>Ascomycota</taxon>
        <taxon>Pezizomycotina</taxon>
        <taxon>Eurotiomycetes</taxon>
        <taxon>Eurotiomycetidae</taxon>
        <taxon>Eurotiales</taxon>
        <taxon>Aspergillaceae</taxon>
        <taxon>Penicillium</taxon>
    </lineage>
</organism>
<dbReference type="Proteomes" id="UP000191612">
    <property type="component" value="Unassembled WGS sequence"/>
</dbReference>
<name>A0A1V6R971_9EURO</name>
<evidence type="ECO:0000259" key="6">
    <source>
        <dbReference type="PROSITE" id="PS50066"/>
    </source>
</evidence>
<dbReference type="Gene3D" id="3.40.1810.10">
    <property type="entry name" value="Transcription factor, MADS-box"/>
    <property type="match status" value="1"/>
</dbReference>
<feature type="domain" description="MADS-box" evidence="6">
    <location>
        <begin position="1"/>
        <end position="54"/>
    </location>
</feature>
<comment type="caution">
    <text evidence="7">The sequence shown here is derived from an EMBL/GenBank/DDBJ whole genome shotgun (WGS) entry which is preliminary data.</text>
</comment>
<dbReference type="PROSITE" id="PS50066">
    <property type="entry name" value="MADS_BOX_2"/>
    <property type="match status" value="1"/>
</dbReference>
<evidence type="ECO:0000256" key="3">
    <source>
        <dbReference type="ARBA" id="ARBA00023125"/>
    </source>
</evidence>
<dbReference type="InterPro" id="IPR002100">
    <property type="entry name" value="TF_MADSbox"/>
</dbReference>
<dbReference type="AlphaFoldDB" id="A0A1V6R971"/>
<keyword evidence="4" id="KW-0804">Transcription</keyword>
<protein>
    <recommendedName>
        <fullName evidence="6">MADS-box domain-containing protein</fullName>
    </recommendedName>
</protein>
<keyword evidence="3" id="KW-0238">DNA-binding</keyword>
<evidence type="ECO:0000256" key="4">
    <source>
        <dbReference type="ARBA" id="ARBA00023163"/>
    </source>
</evidence>
<evidence type="ECO:0000256" key="5">
    <source>
        <dbReference type="ARBA" id="ARBA00023242"/>
    </source>
</evidence>
<dbReference type="Pfam" id="PF00319">
    <property type="entry name" value="SRF-TF"/>
    <property type="match status" value="1"/>
</dbReference>
<evidence type="ECO:0000313" key="7">
    <source>
        <dbReference type="EMBL" id="OQD97833.1"/>
    </source>
</evidence>
<dbReference type="GO" id="GO:0045944">
    <property type="term" value="P:positive regulation of transcription by RNA polymerase II"/>
    <property type="evidence" value="ECO:0007669"/>
    <property type="project" value="UniProtKB-ARBA"/>
</dbReference>
<comment type="subcellular location">
    <subcellularLocation>
        <location evidence="1">Nucleus</location>
    </subcellularLocation>
</comment>
<keyword evidence="2" id="KW-0805">Transcription regulation</keyword>
<reference evidence="8" key="1">
    <citation type="journal article" date="2017" name="Nat. Microbiol.">
        <title>Global analysis of biosynthetic gene clusters reveals vast potential of secondary metabolite production in Penicillium species.</title>
        <authorList>
            <person name="Nielsen J.C."/>
            <person name="Grijseels S."/>
            <person name="Prigent S."/>
            <person name="Ji B."/>
            <person name="Dainat J."/>
            <person name="Nielsen K.F."/>
            <person name="Frisvad J.C."/>
            <person name="Workman M."/>
            <person name="Nielsen J."/>
        </authorList>
    </citation>
    <scope>NUCLEOTIDE SEQUENCE [LARGE SCALE GENOMIC DNA]</scope>
    <source>
        <strain evidence="8">IBT 29525</strain>
    </source>
</reference>
<gene>
    <name evidence="7" type="ORF">PENSOL_c011G05887</name>
</gene>
<dbReference type="InterPro" id="IPR036879">
    <property type="entry name" value="TF_MADSbox_sf"/>
</dbReference>
<accession>A0A1V6R971</accession>
<keyword evidence="5" id="KW-0539">Nucleus</keyword>
<dbReference type="STRING" id="60172.A0A1V6R971"/>
<dbReference type="GO" id="GO:0046983">
    <property type="term" value="F:protein dimerization activity"/>
    <property type="evidence" value="ECO:0007669"/>
    <property type="project" value="InterPro"/>
</dbReference>